<accession>A0ABP5FXH2</accession>
<sequence length="241" mass="26789">MGAAFSELTQLGKRDDYVFRSAIVQKILLGRHSLNTSTLLNEFRIGKSRVDLAILNGKSTAYEIKSDRDSLKRINSQLDDYAKFFEEVYVVTSENRQNEVIASIPESTGLLILTSASKPALRTIRKSQNHTSQNDPEIISDSLRLSEAKELLTLLGCEIPTAPNTIVRQLLRSEFKQLGPELVNKATLEVLKKTRNTRTLSGSISSVPEFLRASVLCTQLTAPHVETYLQALARSAHTMGK</sequence>
<dbReference type="NCBIfam" id="NF033832">
    <property type="entry name" value="sce7726_fam"/>
    <property type="match status" value="1"/>
</dbReference>
<dbReference type="Proteomes" id="UP001501461">
    <property type="component" value="Unassembled WGS sequence"/>
</dbReference>
<organism evidence="1 2">
    <name type="scientific">Yaniella flava</name>
    <dbReference type="NCBI Taxonomy" id="287930"/>
    <lineage>
        <taxon>Bacteria</taxon>
        <taxon>Bacillati</taxon>
        <taxon>Actinomycetota</taxon>
        <taxon>Actinomycetes</taxon>
        <taxon>Micrococcales</taxon>
        <taxon>Micrococcaceae</taxon>
        <taxon>Yaniella</taxon>
    </lineage>
</organism>
<comment type="caution">
    <text evidence="1">The sequence shown here is derived from an EMBL/GenBank/DDBJ whole genome shotgun (WGS) entry which is preliminary data.</text>
</comment>
<evidence type="ECO:0000313" key="2">
    <source>
        <dbReference type="Proteomes" id="UP001501461"/>
    </source>
</evidence>
<gene>
    <name evidence="1" type="ORF">GCM10009720_12840</name>
</gene>
<protein>
    <recommendedName>
        <fullName evidence="3">Sce7726 family protein</fullName>
    </recommendedName>
</protein>
<keyword evidence="2" id="KW-1185">Reference proteome</keyword>
<evidence type="ECO:0008006" key="3">
    <source>
        <dbReference type="Google" id="ProtNLM"/>
    </source>
</evidence>
<dbReference type="InterPro" id="IPR047729">
    <property type="entry name" value="Sce7726-like"/>
</dbReference>
<proteinExistence type="predicted"/>
<evidence type="ECO:0000313" key="1">
    <source>
        <dbReference type="EMBL" id="GAA2033744.1"/>
    </source>
</evidence>
<name>A0ABP5FXH2_9MICC</name>
<reference evidence="2" key="1">
    <citation type="journal article" date="2019" name="Int. J. Syst. Evol. Microbiol.">
        <title>The Global Catalogue of Microorganisms (GCM) 10K type strain sequencing project: providing services to taxonomists for standard genome sequencing and annotation.</title>
        <authorList>
            <consortium name="The Broad Institute Genomics Platform"/>
            <consortium name="The Broad Institute Genome Sequencing Center for Infectious Disease"/>
            <person name="Wu L."/>
            <person name="Ma J."/>
        </authorList>
    </citation>
    <scope>NUCLEOTIDE SEQUENCE [LARGE SCALE GENOMIC DNA]</scope>
    <source>
        <strain evidence="2">JCM 13595</strain>
    </source>
</reference>
<dbReference type="EMBL" id="BAAAMN010000020">
    <property type="protein sequence ID" value="GAA2033744.1"/>
    <property type="molecule type" value="Genomic_DNA"/>
</dbReference>